<feature type="chain" id="PRO_5039255108" description="Glycosyl hydrolase family 13 catalytic domain-containing protein" evidence="1">
    <location>
        <begin position="21"/>
        <end position="1158"/>
    </location>
</feature>
<evidence type="ECO:0000256" key="1">
    <source>
        <dbReference type="SAM" id="SignalP"/>
    </source>
</evidence>
<dbReference type="PANTHER" id="PTHR10357">
    <property type="entry name" value="ALPHA-AMYLASE FAMILY MEMBER"/>
    <property type="match status" value="1"/>
</dbReference>
<dbReference type="PANTHER" id="PTHR10357:SF209">
    <property type="entry name" value="PERIPLASMIC ALPHA-AMYLASE"/>
    <property type="match status" value="1"/>
</dbReference>
<dbReference type="GO" id="GO:0005975">
    <property type="term" value="P:carbohydrate metabolic process"/>
    <property type="evidence" value="ECO:0007669"/>
    <property type="project" value="InterPro"/>
</dbReference>
<feature type="signal peptide" evidence="1">
    <location>
        <begin position="1"/>
        <end position="20"/>
    </location>
</feature>
<comment type="caution">
    <text evidence="3">The sequence shown here is derived from an EMBL/GenBank/DDBJ whole genome shotgun (WGS) entry which is preliminary data.</text>
</comment>
<dbReference type="CDD" id="cd12962">
    <property type="entry name" value="X25_BaPul_like"/>
    <property type="match status" value="3"/>
</dbReference>
<dbReference type="Pfam" id="PF02806">
    <property type="entry name" value="Alpha-amylase_C"/>
    <property type="match status" value="1"/>
</dbReference>
<dbReference type="SMART" id="SM00642">
    <property type="entry name" value="Aamy"/>
    <property type="match status" value="1"/>
</dbReference>
<reference evidence="3 4" key="1">
    <citation type="submission" date="2019-12" db="EMBL/GenBank/DDBJ databases">
        <authorList>
            <person name="Shi Y."/>
        </authorList>
    </citation>
    <scope>NUCLEOTIDE SEQUENCE [LARGE SCALE GENOMIC DNA]</scope>
    <source>
        <strain evidence="3 4">JCM 17929</strain>
    </source>
</reference>
<dbReference type="SUPFAM" id="SSF81296">
    <property type="entry name" value="E set domains"/>
    <property type="match status" value="1"/>
</dbReference>
<dbReference type="GO" id="GO:0043169">
    <property type="term" value="F:cation binding"/>
    <property type="evidence" value="ECO:0007669"/>
    <property type="project" value="InterPro"/>
</dbReference>
<feature type="domain" description="Glycosyl hydrolase family 13 catalytic" evidence="2">
    <location>
        <begin position="159"/>
        <end position="614"/>
    </location>
</feature>
<gene>
    <name evidence="3" type="ORF">GMA12_00340</name>
</gene>
<accession>A0A6N8GKX4</accession>
<dbReference type="Gene3D" id="2.60.40.1180">
    <property type="entry name" value="Golgi alpha-mannosidase II"/>
    <property type="match status" value="1"/>
</dbReference>
<name>A0A6N8GKX4_9MICC</name>
<dbReference type="Pfam" id="PF17967">
    <property type="entry name" value="Pullulanase_N2"/>
    <property type="match status" value="1"/>
</dbReference>
<dbReference type="GO" id="GO:0003824">
    <property type="term" value="F:catalytic activity"/>
    <property type="evidence" value="ECO:0007669"/>
    <property type="project" value="InterPro"/>
</dbReference>
<keyword evidence="1" id="KW-0732">Signal</keyword>
<protein>
    <recommendedName>
        <fullName evidence="2">Glycosyl hydrolase family 13 catalytic domain-containing protein</fullName>
    </recommendedName>
</protein>
<keyword evidence="4" id="KW-1185">Reference proteome</keyword>
<dbReference type="Proteomes" id="UP000436989">
    <property type="component" value="Unassembled WGS sequence"/>
</dbReference>
<evidence type="ECO:0000313" key="4">
    <source>
        <dbReference type="Proteomes" id="UP000436989"/>
    </source>
</evidence>
<dbReference type="EMBL" id="WOGU01000001">
    <property type="protein sequence ID" value="MUN61615.1"/>
    <property type="molecule type" value="Genomic_DNA"/>
</dbReference>
<proteinExistence type="predicted"/>
<evidence type="ECO:0000313" key="3">
    <source>
        <dbReference type="EMBL" id="MUN61615.1"/>
    </source>
</evidence>
<dbReference type="InterPro" id="IPR013783">
    <property type="entry name" value="Ig-like_fold"/>
</dbReference>
<dbReference type="InterPro" id="IPR017853">
    <property type="entry name" value="GH"/>
</dbReference>
<dbReference type="Gene3D" id="2.60.40.10">
    <property type="entry name" value="Immunoglobulins"/>
    <property type="match status" value="3"/>
</dbReference>
<dbReference type="InterPro" id="IPR040671">
    <property type="entry name" value="Pullulanase_N2"/>
</dbReference>
<dbReference type="RefSeq" id="WP_162459270.1">
    <property type="nucleotide sequence ID" value="NZ_WOGU01000001.1"/>
</dbReference>
<dbReference type="SUPFAM" id="SSF51445">
    <property type="entry name" value="(Trans)glycosidases"/>
    <property type="match status" value="1"/>
</dbReference>
<dbReference type="InterPro" id="IPR054409">
    <property type="entry name" value="X25_BaPul-like"/>
</dbReference>
<dbReference type="InterPro" id="IPR013780">
    <property type="entry name" value="Glyco_hydro_b"/>
</dbReference>
<dbReference type="InterPro" id="IPR006047">
    <property type="entry name" value="GH13_cat_dom"/>
</dbReference>
<evidence type="ECO:0000259" key="2">
    <source>
        <dbReference type="SMART" id="SM00642"/>
    </source>
</evidence>
<organism evidence="3 4">
    <name type="scientific">Kocuria sediminis</name>
    <dbReference type="NCBI Taxonomy" id="1038857"/>
    <lineage>
        <taxon>Bacteria</taxon>
        <taxon>Bacillati</taxon>
        <taxon>Actinomycetota</taxon>
        <taxon>Actinomycetes</taxon>
        <taxon>Micrococcales</taxon>
        <taxon>Micrococcaceae</taxon>
        <taxon>Kocuria</taxon>
    </lineage>
</organism>
<dbReference type="Gene3D" id="2.60.40.1130">
    <property type="entry name" value="Rab geranylgeranyltransferase alpha-subunit, insert domain"/>
    <property type="match status" value="1"/>
</dbReference>
<dbReference type="SUPFAM" id="SSF51011">
    <property type="entry name" value="Glycosyl hydrolase domain"/>
    <property type="match status" value="1"/>
</dbReference>
<dbReference type="InterPro" id="IPR006048">
    <property type="entry name" value="A-amylase/branching_C"/>
</dbReference>
<dbReference type="InterPro" id="IPR014756">
    <property type="entry name" value="Ig_E-set"/>
</dbReference>
<dbReference type="CDD" id="cd11339">
    <property type="entry name" value="AmyAc_bac_CMD_like_2"/>
    <property type="match status" value="1"/>
</dbReference>
<dbReference type="Pfam" id="PF22058">
    <property type="entry name" value="X25_BaPul_like"/>
    <property type="match status" value="3"/>
</dbReference>
<dbReference type="Pfam" id="PF00128">
    <property type="entry name" value="Alpha-amylase"/>
    <property type="match status" value="1"/>
</dbReference>
<dbReference type="AlphaFoldDB" id="A0A6N8GKX4"/>
<dbReference type="Gene3D" id="3.20.20.80">
    <property type="entry name" value="Glycosidases"/>
    <property type="match status" value="1"/>
</dbReference>
<sequence>MKRRPSTVLAGLLSATAVGAAPVAVGLAAAAPAAAAPPAVTLVGSLQDELGCSADWQPSCAETVLAPVGGGTYEGTFEVPAGTWEYKVALDGGWDESHPAENLPLVLEGPATVVFSFDDTTDAVSVRPAAVGGEEVTEQDRALAGDSLRAPVTSEQFYFVMADRFANGDPSNDTGGLEGDRLEHGFDPTDKAFYHGGDLQGIQEKLDYIEGLGTTAIWLTPSFKNRPVQGEEGAESAGYHGYWITDFTQIDPHLGSNEDMQQLVDAAHARGMKVYFDIITNHTADVIDYAEGTTDYVTKAEEPYRDAAGEPFDDARYAGSPEFPATDPATSFPYTPTFRSPEDAGVKVPEWLNDPNLYHNRGDSTWSGESVTYGDFVGLDDLFTERREVVDGMVDIYSAWAEMGIDGFRIDTVKHVNLEFWQEFSPRVLEAARARNEDFFMFGEVYDADPAYLSSFTTDGRLQAVIDFGFQARSLEFAKGGATTSLRDFYAADDHYTDTDSNAYQLPTFTGNHDMGRASWLLFDAGFRDEELRRRVELSNELMFLTRGQPVVYYGDEQGFVGSGGDQLARQDMFATQVPQYLQEPMIAAEPGAADRYGTDHPLYEQIAELSALRAAHPALADGAQLHRYSSDQDGVYAFSRIDADERREYVVVTNNSEQTRTVTVPTSSDNTQFTALYGTDGKDKRKSGKDARLDVEVAPLSTVVYRAGRALNPEQEAPQVRLQAPDLGADGRTELRADVPGRGFAQVSFAVRPAGTQEWTALGTDDNAPYRVFPDTADVADGTLLEYRAVLKDSSGNLSASSAWAVAGAGGAPADGGGTGPVVGEVQQPDAVSVPGTHNTEMGCDADWAPACEQAQLRLDPQDGIWKGTFDLPAGGHSYKVAVDRAWDENYGAGGALAGANIGYDAPGGPVTFYYDPATHWATTDADGPLLTASGTFQDELGCAADRTPDCLRPWLQDPDGDGTYAWSTTLIPAGEYTFRVVEDLGAGAAYGQDGAVDGAEVSLTVPEDGMVATIEYDAATHEIRTRTGAAEQPAAGPDLGTARAAWVGADLLAVPAGTVPAGTDPALLDWSLTWGPDGALALDAETVTGGRSVPVTVAELPAGVVAEHPELAGGTALRVDRRTARQAGEILAGQAVVSATDGTGRIVAATGVTDAR</sequence>